<proteinExistence type="predicted"/>
<name>A0ACC0P7W7_RHOML</name>
<protein>
    <submittedName>
        <fullName evidence="1">Uncharacterized protein</fullName>
    </submittedName>
</protein>
<dbReference type="Proteomes" id="UP001062846">
    <property type="component" value="Chromosome 4"/>
</dbReference>
<evidence type="ECO:0000313" key="1">
    <source>
        <dbReference type="EMBL" id="KAI8561129.1"/>
    </source>
</evidence>
<dbReference type="EMBL" id="CM046391">
    <property type="protein sequence ID" value="KAI8561129.1"/>
    <property type="molecule type" value="Genomic_DNA"/>
</dbReference>
<keyword evidence="2" id="KW-1185">Reference proteome</keyword>
<gene>
    <name evidence="1" type="ORF">RHMOL_Rhmol04G0313300</name>
</gene>
<reference evidence="1" key="1">
    <citation type="submission" date="2022-02" db="EMBL/GenBank/DDBJ databases">
        <title>Plant Genome Project.</title>
        <authorList>
            <person name="Zhang R.-G."/>
        </authorList>
    </citation>
    <scope>NUCLEOTIDE SEQUENCE</scope>
    <source>
        <strain evidence="1">AT1</strain>
    </source>
</reference>
<evidence type="ECO:0000313" key="2">
    <source>
        <dbReference type="Proteomes" id="UP001062846"/>
    </source>
</evidence>
<sequence>MVNNKGRNILHVSADLERDEATKYISEQPWVNGLVNRKDHEGNTPIHVLAHKYYKGKLDSSLIFRRGADLKALNNEGKDPIDILRPKVRISRHSVGKQNLILLLSIGHFLGQSD</sequence>
<organism evidence="1 2">
    <name type="scientific">Rhododendron molle</name>
    <name type="common">Chinese azalea</name>
    <name type="synonym">Azalea mollis</name>
    <dbReference type="NCBI Taxonomy" id="49168"/>
    <lineage>
        <taxon>Eukaryota</taxon>
        <taxon>Viridiplantae</taxon>
        <taxon>Streptophyta</taxon>
        <taxon>Embryophyta</taxon>
        <taxon>Tracheophyta</taxon>
        <taxon>Spermatophyta</taxon>
        <taxon>Magnoliopsida</taxon>
        <taxon>eudicotyledons</taxon>
        <taxon>Gunneridae</taxon>
        <taxon>Pentapetalae</taxon>
        <taxon>asterids</taxon>
        <taxon>Ericales</taxon>
        <taxon>Ericaceae</taxon>
        <taxon>Ericoideae</taxon>
        <taxon>Rhodoreae</taxon>
        <taxon>Rhododendron</taxon>
    </lineage>
</organism>
<accession>A0ACC0P7W7</accession>
<comment type="caution">
    <text evidence="1">The sequence shown here is derived from an EMBL/GenBank/DDBJ whole genome shotgun (WGS) entry which is preliminary data.</text>
</comment>